<organism evidence="2 3">
    <name type="scientific">Fonsecaea pedrosoi CBS 271.37</name>
    <dbReference type="NCBI Taxonomy" id="1442368"/>
    <lineage>
        <taxon>Eukaryota</taxon>
        <taxon>Fungi</taxon>
        <taxon>Dikarya</taxon>
        <taxon>Ascomycota</taxon>
        <taxon>Pezizomycotina</taxon>
        <taxon>Eurotiomycetes</taxon>
        <taxon>Chaetothyriomycetidae</taxon>
        <taxon>Chaetothyriales</taxon>
        <taxon>Herpotrichiellaceae</taxon>
        <taxon>Fonsecaea</taxon>
    </lineage>
</organism>
<dbReference type="EMBL" id="KN846974">
    <property type="protein sequence ID" value="KIW76760.1"/>
    <property type="molecule type" value="Genomic_DNA"/>
</dbReference>
<dbReference type="RefSeq" id="XP_013280568.1">
    <property type="nucleotide sequence ID" value="XM_013425114.1"/>
</dbReference>
<keyword evidence="1" id="KW-0175">Coiled coil</keyword>
<evidence type="ECO:0000313" key="2">
    <source>
        <dbReference type="EMBL" id="KIW76760.1"/>
    </source>
</evidence>
<sequence length="598" mass="67005">MSMKALKPEEIIAGINRQVEFLTDSLEVEKKEKEALQKKFAGLQSELNAARREHETLQQRIDEGKSSAATVEQQNGTLRQELVEGRWDTDAVHRHNEGLQMEISMLQDQVMDLQAQSYNAVIQAEHAWEEVAGRDRYIHGMHGHIAYIESHSAEGRAASHAAFQNMEGFFQTQLNSASSESRELRDNLAKLQRFVDEKTRDEESRQDALTKQLATARANVSVAEHRQKTLEYKLVKSGKEIKAIQQTSASLVEARDSLNKQLLNDLDKNKKARASASAKHRKTQAKAKQVAKETAQATAAAEELMRKEIARLGKKIKEQEAKVLAEQMHHDKLESDISAERKRQKDFQVALAAAERDAAHHKELTESLQRRIKSMKTRGSGLSQAIRDQEVTIQRLHDRAKELEAEAVKERRLAALRQDELDAQRTINDKQAKDNAVLRGYSLANTHAMIEELGRDKYSVFVRILEEVFGRLENLESAPAANRAVDGVRAFLSGARERINDYKTLVCDDMDAINNLISDIEKITPARAANKDDIEEVVRLFGGVKTLELDVSSLLLGAKAEIATRGPGQDSKNRRMIGFTNPAGLLTGGASQQRPVIP</sequence>
<reference evidence="2 3" key="1">
    <citation type="submission" date="2015-01" db="EMBL/GenBank/DDBJ databases">
        <title>The Genome Sequence of Fonsecaea pedrosoi CBS 271.37.</title>
        <authorList>
            <consortium name="The Broad Institute Genomics Platform"/>
            <person name="Cuomo C."/>
            <person name="de Hoog S."/>
            <person name="Gorbushina A."/>
            <person name="Stielow B."/>
            <person name="Teixiera M."/>
            <person name="Abouelleil A."/>
            <person name="Chapman S.B."/>
            <person name="Priest M."/>
            <person name="Young S.K."/>
            <person name="Wortman J."/>
            <person name="Nusbaum C."/>
            <person name="Birren B."/>
        </authorList>
    </citation>
    <scope>NUCLEOTIDE SEQUENCE [LARGE SCALE GENOMIC DNA]</scope>
    <source>
        <strain evidence="2 3">CBS 271.37</strain>
    </source>
</reference>
<dbReference type="HOGENOM" id="CLU_456369_0_0_1"/>
<dbReference type="VEuPathDB" id="FungiDB:Z517_09204"/>
<feature type="coiled-coil region" evidence="1">
    <location>
        <begin position="287"/>
        <end position="322"/>
    </location>
</feature>
<accession>A0A0D2GDJ0</accession>
<name>A0A0D2GDJ0_9EURO</name>
<keyword evidence="3" id="KW-1185">Reference proteome</keyword>
<evidence type="ECO:0000313" key="3">
    <source>
        <dbReference type="Proteomes" id="UP000053029"/>
    </source>
</evidence>
<feature type="coiled-coil region" evidence="1">
    <location>
        <begin position="351"/>
        <end position="413"/>
    </location>
</feature>
<dbReference type="Proteomes" id="UP000053029">
    <property type="component" value="Unassembled WGS sequence"/>
</dbReference>
<protein>
    <submittedName>
        <fullName evidence="2">Uncharacterized protein</fullName>
    </submittedName>
</protein>
<dbReference type="AlphaFoldDB" id="A0A0D2GDJ0"/>
<proteinExistence type="predicted"/>
<feature type="coiled-coil region" evidence="1">
    <location>
        <begin position="19"/>
        <end position="67"/>
    </location>
</feature>
<dbReference type="GeneID" id="25308694"/>
<dbReference type="STRING" id="1442368.A0A0D2GDJ0"/>
<evidence type="ECO:0000256" key="1">
    <source>
        <dbReference type="SAM" id="Coils"/>
    </source>
</evidence>
<dbReference type="OrthoDB" id="5378696at2759"/>
<gene>
    <name evidence="2" type="ORF">Z517_09204</name>
</gene>
<dbReference type="Gene3D" id="1.10.287.1490">
    <property type="match status" value="1"/>
</dbReference>